<dbReference type="InterPro" id="IPR013656">
    <property type="entry name" value="PAS_4"/>
</dbReference>
<dbReference type="AlphaFoldDB" id="A0A0E3S8Y5"/>
<dbReference type="PANTHER" id="PTHR33745">
    <property type="entry name" value="RSBT ANTAGONIST PROTEIN RSBS-RELATED"/>
    <property type="match status" value="1"/>
</dbReference>
<dbReference type="Gene3D" id="3.30.750.24">
    <property type="entry name" value="STAS domain"/>
    <property type="match status" value="1"/>
</dbReference>
<dbReference type="Proteomes" id="UP000033101">
    <property type="component" value="Chromosome"/>
</dbReference>
<dbReference type="Pfam" id="PF08448">
    <property type="entry name" value="PAS_4"/>
    <property type="match status" value="1"/>
</dbReference>
<dbReference type="SMART" id="SM00091">
    <property type="entry name" value="PAS"/>
    <property type="match status" value="1"/>
</dbReference>
<dbReference type="GeneID" id="24829787"/>
<evidence type="ECO:0000259" key="1">
    <source>
        <dbReference type="PROSITE" id="PS50801"/>
    </source>
</evidence>
<name>A0A0E3S8Y5_9EURY</name>
<protein>
    <submittedName>
        <fullName evidence="2">RsbR, positive regulator of sigma-B</fullName>
    </submittedName>
</protein>
<dbReference type="PROSITE" id="PS50801">
    <property type="entry name" value="STAS"/>
    <property type="match status" value="1"/>
</dbReference>
<dbReference type="HOGENOM" id="CLU_026775_4_1_2"/>
<dbReference type="NCBIfam" id="TIGR00229">
    <property type="entry name" value="sensory_box"/>
    <property type="match status" value="1"/>
</dbReference>
<dbReference type="CDD" id="cd00130">
    <property type="entry name" value="PAS"/>
    <property type="match status" value="1"/>
</dbReference>
<dbReference type="OrthoDB" id="123962at2157"/>
<gene>
    <name evidence="2" type="ORF">MSHOH_0643</name>
</gene>
<dbReference type="InterPro" id="IPR051932">
    <property type="entry name" value="Bact_StressResp_Reg"/>
</dbReference>
<dbReference type="InterPro" id="IPR000014">
    <property type="entry name" value="PAS"/>
</dbReference>
<dbReference type="RefSeq" id="WP_048143116.1">
    <property type="nucleotide sequence ID" value="NZ_CP009516.1"/>
</dbReference>
<dbReference type="InterPro" id="IPR036513">
    <property type="entry name" value="STAS_dom_sf"/>
</dbReference>
<dbReference type="PATRIC" id="fig|1434110.4.peg.783"/>
<organism evidence="2 3">
    <name type="scientific">Methanosarcina horonobensis HB-1 = JCM 15518</name>
    <dbReference type="NCBI Taxonomy" id="1434110"/>
    <lineage>
        <taxon>Archaea</taxon>
        <taxon>Methanobacteriati</taxon>
        <taxon>Methanobacteriota</taxon>
        <taxon>Stenosarchaea group</taxon>
        <taxon>Methanomicrobia</taxon>
        <taxon>Methanosarcinales</taxon>
        <taxon>Methanosarcinaceae</taxon>
        <taxon>Methanosarcina</taxon>
    </lineage>
</organism>
<keyword evidence="3" id="KW-1185">Reference proteome</keyword>
<feature type="domain" description="STAS" evidence="1">
    <location>
        <begin position="144"/>
        <end position="255"/>
    </location>
</feature>
<evidence type="ECO:0000313" key="3">
    <source>
        <dbReference type="Proteomes" id="UP000033101"/>
    </source>
</evidence>
<proteinExistence type="predicted"/>
<accession>A0A0E3S8Y5</accession>
<dbReference type="CDD" id="cd07041">
    <property type="entry name" value="STAS_RsbR_RsbS_like"/>
    <property type="match status" value="1"/>
</dbReference>
<dbReference type="SUPFAM" id="SSF52091">
    <property type="entry name" value="SpoIIaa-like"/>
    <property type="match status" value="1"/>
</dbReference>
<dbReference type="STRING" id="1434110.MSHOH_0643"/>
<evidence type="ECO:0000313" key="2">
    <source>
        <dbReference type="EMBL" id="AKB77126.1"/>
    </source>
</evidence>
<dbReference type="Gene3D" id="3.30.450.20">
    <property type="entry name" value="PAS domain"/>
    <property type="match status" value="1"/>
</dbReference>
<dbReference type="KEGG" id="mhor:MSHOH_0643"/>
<reference evidence="2 3" key="1">
    <citation type="submission" date="2014-07" db="EMBL/GenBank/DDBJ databases">
        <title>Methanogenic archaea and the global carbon cycle.</title>
        <authorList>
            <person name="Henriksen J.R."/>
            <person name="Luke J."/>
            <person name="Reinhart S."/>
            <person name="Benedict M.N."/>
            <person name="Youngblut N.D."/>
            <person name="Metcalf M.E."/>
            <person name="Whitaker R.J."/>
            <person name="Metcalf W.W."/>
        </authorList>
    </citation>
    <scope>NUCLEOTIDE SEQUENCE [LARGE SCALE GENOMIC DNA]</scope>
    <source>
        <strain evidence="2 3">HB-1</strain>
    </source>
</reference>
<dbReference type="EMBL" id="CP009516">
    <property type="protein sequence ID" value="AKB77126.1"/>
    <property type="molecule type" value="Genomic_DNA"/>
</dbReference>
<dbReference type="InterPro" id="IPR002645">
    <property type="entry name" value="STAS_dom"/>
</dbReference>
<dbReference type="InterPro" id="IPR035965">
    <property type="entry name" value="PAS-like_dom_sf"/>
</dbReference>
<dbReference type="Pfam" id="PF01740">
    <property type="entry name" value="STAS"/>
    <property type="match status" value="1"/>
</dbReference>
<sequence>MDTTDKHRIKATDLEHILLESIPIPVIAVDKDFNILFINSAGCDWCKKEFEEAIGKKCFNVIEAKCCSSSNCGIKEAMDSGKKYTGHYEIPHHKETINIEITAVPLKDENGKIVGGLEYITDITSKVKMENELRTQTQTILELATPVIKIWDGILLLPLVGIVDTARAQQIIENLLNSIVENEAELAILDLTGVPVVDTAVARHIIKTVNAAKMLGAQTILTGFSPEVSQTLVTLGVDLSNITTCGSLKTGISKAFSLIGKKVVSYEG</sequence>
<dbReference type="SUPFAM" id="SSF55785">
    <property type="entry name" value="PYP-like sensor domain (PAS domain)"/>
    <property type="match status" value="1"/>
</dbReference>